<sequence>MSKISVITVNYNNDLGLKETIDSVISQTYNNFEFLIIDGGSKDNSYNIIKEYEDKITYWVSESDKGVYSAMNKGILKASGDYIIFMNSGDVFNDENVLKSVVPKFDTNAYFIYGNNFKKKENSKRLKTYPEKLNFSFFYTSSLNHQATFISKKAFTELFLYDENKKIVADWELFIVGICKENLPYQYINETICVYDFTGMSSNGKYQAITDSEKKETLEKYFPAFVEDYQQVALLNSKRIQQVIHIQKSPLIWKLMKWTISLFLLFTPKMKK</sequence>
<dbReference type="CDD" id="cd06433">
    <property type="entry name" value="GT_2_WfgS_like"/>
    <property type="match status" value="1"/>
</dbReference>
<reference evidence="3" key="2">
    <citation type="submission" date="2012-03" db="EMBL/GenBank/DDBJ databases">
        <title>Complete genome sequence of Flavobacterium indicum GPTSA100-9T, isolated from warm spring water.</title>
        <authorList>
            <person name="Barbier P."/>
            <person name="Houel A."/>
            <person name="Loux V."/>
            <person name="Poulain J."/>
            <person name="Bernardet J.-F."/>
            <person name="Touchon M."/>
            <person name="Duchaud E."/>
        </authorList>
    </citation>
    <scope>NUCLEOTIDE SEQUENCE [LARGE SCALE GENOMIC DNA]</scope>
    <source>
        <strain evidence="3">DSM 17447 / CIP 109464 / GPTSA100-9</strain>
    </source>
</reference>
<gene>
    <name evidence="2" type="ordered locus">KQS_04740</name>
</gene>
<reference evidence="2 3" key="1">
    <citation type="journal article" date="2012" name="J. Bacteriol.">
        <title>Complete Genome Sequence of Flavobacterium indicum GPSTA100-9T, Isolated from Warm Spring Water.</title>
        <authorList>
            <person name="Barbier P."/>
            <person name="Houel A."/>
            <person name="Loux V."/>
            <person name="Poulain J."/>
            <person name="Bernardet J.F."/>
            <person name="Touchon M."/>
            <person name="Duchaud E."/>
        </authorList>
    </citation>
    <scope>NUCLEOTIDE SEQUENCE [LARGE SCALE GENOMIC DNA]</scope>
    <source>
        <strain evidence="3">DSM 17447 / CIP 109464 / GPTSA100-9</strain>
    </source>
</reference>
<dbReference type="InterPro" id="IPR001173">
    <property type="entry name" value="Glyco_trans_2-like"/>
</dbReference>
<dbReference type="PANTHER" id="PTHR22916">
    <property type="entry name" value="GLYCOSYLTRANSFERASE"/>
    <property type="match status" value="1"/>
</dbReference>
<evidence type="ECO:0000259" key="1">
    <source>
        <dbReference type="Pfam" id="PF00535"/>
    </source>
</evidence>
<dbReference type="KEGG" id="fin:KQS_04740"/>
<dbReference type="Gene3D" id="3.90.550.10">
    <property type="entry name" value="Spore Coat Polysaccharide Biosynthesis Protein SpsA, Chain A"/>
    <property type="match status" value="1"/>
</dbReference>
<evidence type="ECO:0000313" key="2">
    <source>
        <dbReference type="EMBL" id="CCG52916.1"/>
    </source>
</evidence>
<dbReference type="Proteomes" id="UP000007599">
    <property type="component" value="Chromosome I"/>
</dbReference>
<dbReference type="EMBL" id="HE774682">
    <property type="protein sequence ID" value="CCG52916.1"/>
    <property type="molecule type" value="Genomic_DNA"/>
</dbReference>
<dbReference type="Pfam" id="PF00535">
    <property type="entry name" value="Glycos_transf_2"/>
    <property type="match status" value="1"/>
</dbReference>
<dbReference type="HOGENOM" id="CLU_025996_21_1_10"/>
<feature type="domain" description="Glycosyltransferase 2-like" evidence="1">
    <location>
        <begin position="5"/>
        <end position="138"/>
    </location>
</feature>
<protein>
    <submittedName>
        <fullName evidence="2">Glycosyl transferase, group 2 family protein</fullName>
        <ecNumber evidence="2">2.4.1.-</ecNumber>
    </submittedName>
</protein>
<dbReference type="OrthoDB" id="9788101at2"/>
<accession>H8XUD3</accession>
<dbReference type="GO" id="GO:0016758">
    <property type="term" value="F:hexosyltransferase activity"/>
    <property type="evidence" value="ECO:0007669"/>
    <property type="project" value="UniProtKB-ARBA"/>
</dbReference>
<dbReference type="PANTHER" id="PTHR22916:SF67">
    <property type="entry name" value="COLANIC ACID BIOSYNTHESIS GLYCOSYL TRANSFERASE WCAE-RELATED"/>
    <property type="match status" value="1"/>
</dbReference>
<dbReference type="PATRIC" id="fig|1094466.5.peg.926"/>
<organism evidence="2 3">
    <name type="scientific">Flavobacterium indicum (strain DSM 17447 / CIP 109464 / GPTSA100-9)</name>
    <dbReference type="NCBI Taxonomy" id="1094466"/>
    <lineage>
        <taxon>Bacteria</taxon>
        <taxon>Pseudomonadati</taxon>
        <taxon>Bacteroidota</taxon>
        <taxon>Flavobacteriia</taxon>
        <taxon>Flavobacteriales</taxon>
        <taxon>Flavobacteriaceae</taxon>
        <taxon>Flavobacterium</taxon>
    </lineage>
</organism>
<name>H8XUD3_FLAIG</name>
<dbReference type="RefSeq" id="WP_014388057.1">
    <property type="nucleotide sequence ID" value="NC_017025.1"/>
</dbReference>
<proteinExistence type="predicted"/>
<dbReference type="EC" id="2.4.1.-" evidence="2"/>
<keyword evidence="3" id="KW-1185">Reference proteome</keyword>
<dbReference type="InterPro" id="IPR029044">
    <property type="entry name" value="Nucleotide-diphossugar_trans"/>
</dbReference>
<dbReference type="eggNOG" id="COG1216">
    <property type="taxonomic scope" value="Bacteria"/>
</dbReference>
<keyword evidence="2" id="KW-0808">Transferase</keyword>
<evidence type="ECO:0000313" key="3">
    <source>
        <dbReference type="Proteomes" id="UP000007599"/>
    </source>
</evidence>
<dbReference type="STRING" id="1094466.KQS_04740"/>
<keyword evidence="2" id="KW-0328">Glycosyltransferase</keyword>
<dbReference type="SUPFAM" id="SSF53448">
    <property type="entry name" value="Nucleotide-diphospho-sugar transferases"/>
    <property type="match status" value="1"/>
</dbReference>
<dbReference type="AlphaFoldDB" id="H8XUD3"/>